<comment type="caution">
    <text evidence="2">The sequence shown here is derived from an EMBL/GenBank/DDBJ whole genome shotgun (WGS) entry which is preliminary data.</text>
</comment>
<dbReference type="PANTHER" id="PTHR12771:SF51">
    <property type="entry name" value="LD01482P"/>
    <property type="match status" value="1"/>
</dbReference>
<dbReference type="PANTHER" id="PTHR12771">
    <property type="entry name" value="ENGULFMENT AND CELL MOTILITY"/>
    <property type="match status" value="1"/>
</dbReference>
<reference evidence="2" key="1">
    <citation type="journal article" date="2023" name="Mol. Biol. Evol.">
        <title>Third-Generation Sequencing Reveals the Adaptive Role of the Epigenome in Three Deep-Sea Polychaetes.</title>
        <authorList>
            <person name="Perez M."/>
            <person name="Aroh O."/>
            <person name="Sun Y."/>
            <person name="Lan Y."/>
            <person name="Juniper S.K."/>
            <person name="Young C.R."/>
            <person name="Angers B."/>
            <person name="Qian P.Y."/>
        </authorList>
    </citation>
    <scope>NUCLEOTIDE SEQUENCE</scope>
    <source>
        <strain evidence="2">P08H-3</strain>
    </source>
</reference>
<evidence type="ECO:0000313" key="3">
    <source>
        <dbReference type="Proteomes" id="UP001208570"/>
    </source>
</evidence>
<feature type="domain" description="ELMO" evidence="1">
    <location>
        <begin position="114"/>
        <end position="270"/>
    </location>
</feature>
<protein>
    <recommendedName>
        <fullName evidence="1">ELMO domain-containing protein</fullName>
    </recommendedName>
</protein>
<dbReference type="EMBL" id="JAODUP010000496">
    <property type="protein sequence ID" value="KAK2148474.1"/>
    <property type="molecule type" value="Genomic_DNA"/>
</dbReference>
<gene>
    <name evidence="2" type="ORF">LSH36_496g02075</name>
</gene>
<dbReference type="InterPro" id="IPR006816">
    <property type="entry name" value="ELMO_dom"/>
</dbReference>
<dbReference type="InterPro" id="IPR050868">
    <property type="entry name" value="ELMO_domain-containing"/>
</dbReference>
<keyword evidence="3" id="KW-1185">Reference proteome</keyword>
<accession>A0AAD9J8K9</accession>
<proteinExistence type="predicted"/>
<evidence type="ECO:0000259" key="1">
    <source>
        <dbReference type="PROSITE" id="PS51335"/>
    </source>
</evidence>
<dbReference type="Pfam" id="PF04727">
    <property type="entry name" value="ELMO_CED12"/>
    <property type="match status" value="1"/>
</dbReference>
<dbReference type="PROSITE" id="PS51335">
    <property type="entry name" value="ELMO"/>
    <property type="match status" value="1"/>
</dbReference>
<dbReference type="AlphaFoldDB" id="A0AAD9J8K9"/>
<dbReference type="GO" id="GO:0005096">
    <property type="term" value="F:GTPase activator activity"/>
    <property type="evidence" value="ECO:0007669"/>
    <property type="project" value="TreeGrafter"/>
</dbReference>
<sequence>MVDGIAIMVLRSRLSRICGSRKMSEGQKTRKIENILRKTKLPILSRLYADDPDGMDDAMDVILGTDTCTLCVQRCQPGFELQLRGHLEEIRGYNQLIKTVESLRRIPYNTNNIQHEEMLLQLWQLLCPHKKLRAPVTKQWTELGFQGKNPRTDFRGMGLLGLHNLLFFASEYPDKARELLSHSKNEKYGYSFAIVGINMTSLAYNLLCRGSLKSYIYNSIRGPARIYDFHNFYCYLLCEFDKFWMMEKPTNLMQFTSIKSKFEKRISSLLNGKNISINPVFIKTDCQNRHLQLHKAKQTTSLIDEKTGENDILNTSYYLWV</sequence>
<evidence type="ECO:0000313" key="2">
    <source>
        <dbReference type="EMBL" id="KAK2148474.1"/>
    </source>
</evidence>
<name>A0AAD9J8K9_9ANNE</name>
<organism evidence="2 3">
    <name type="scientific">Paralvinella palmiformis</name>
    <dbReference type="NCBI Taxonomy" id="53620"/>
    <lineage>
        <taxon>Eukaryota</taxon>
        <taxon>Metazoa</taxon>
        <taxon>Spiralia</taxon>
        <taxon>Lophotrochozoa</taxon>
        <taxon>Annelida</taxon>
        <taxon>Polychaeta</taxon>
        <taxon>Sedentaria</taxon>
        <taxon>Canalipalpata</taxon>
        <taxon>Terebellida</taxon>
        <taxon>Terebelliformia</taxon>
        <taxon>Alvinellidae</taxon>
        <taxon>Paralvinella</taxon>
    </lineage>
</organism>
<dbReference type="Proteomes" id="UP001208570">
    <property type="component" value="Unassembled WGS sequence"/>
</dbReference>